<feature type="region of interest" description="Disordered" evidence="1">
    <location>
        <begin position="657"/>
        <end position="724"/>
    </location>
</feature>
<feature type="region of interest" description="Disordered" evidence="1">
    <location>
        <begin position="956"/>
        <end position="1145"/>
    </location>
</feature>
<proteinExistence type="predicted"/>
<sequence length="1441" mass="161449">MAIPPFPSQDLAKLVLGYLAEEQLMTAYDEFLQASPYLDALRNEYDRILMTSLKHILAEYRAVKIYVETCKPFALRKKLLQCYNLLEMVKFLIQNVDINKLNEQEQSFEKSSFTKNVNIVPPSNPVQPSPQSSSQIENSTLDSSVEATSLEDLPGNSTIKKKTSKALDTETKNSHPNVDCQNKVCPMSPANVNTTPLLDEVKNATVNPQTGPNVDLMKCNKSESVQKIEEFNNILDYVCKNGNAEQNTYTVTNNVTNQNQRLSTAGTFQDFATGIYNSGSVHVSYSNTTSDNNAQAPLIRNTSNTYVNIGGLTKEELMSKGHLVLTVDSSKNSQGLPLITTSSPTITQANKKMDTRKREENKIKILSDVIVDKSYESLSGKHKMPPVLSNATSTPFQMPNILINGTPAYKNNVKSQCLAKFKYTTDEIMAMPTIILVPASVSGTPATSTDSGTVAPLSMDPKPLTVTSSSSQDLLKPLLIDVTSPVIEPPVSSNIATSEQNNIQSIEQNLIKTVESTEHVLKSKDNTINTTTNSTLPKTTTPQGLLPNRKSSSTPRRNSHVRVLDFTTPRRILTETINEQSPERNCSENTECNEAVPPPCKEPKIQIDNTVPEKVTSIENTECPKLKTNVAKENKVITKKNWDADIRAAAVCGINTPVKPIPKQKNKPKEKATKKKNSDKVKNSKKIANKDTSKEKKKKDKSDSRDYTENDVKKSEKAPPVVKANVNIRSDKNIVEDKKIIEEKNIVEDKKIVGTKNIIDDKKIDDKKTTDDKNPITFYGSTEQTDTPENERIALQNVIGAKLNISDLLETPYKQVLYDIQMDTPKFLGTDLPDEPMSEVKIMSIPTPRFLRDSNEKNSTPSCCYSSRPTDYSSGGSYYKPDDQDFIICTDVPESPLRQEENIKSNNDITSTKQPEVDNEKNNKENKSGRPVRQCTKNVSYNPLLLGKGMPLKSYAQSCVPNDDSPDDNASDNRVSSKSSKDTTVKEKRKQDTNKSKKSVKKIKSPIKRDTPKTFMKIKPRRTTPTKEILGGKSRKTSESSNKQKKTNSKERNENLTPVTASIPTKSRRKSSTPRKLHCTKTFNSESSDHTSPETDKPKQDKSQEDRARSHESDVEQMPLRWSDDGSQEKALKNKQLKHDSLSVTETDDISKIKEYIETCATEKSEIKDGEGSLHIDLIKRGFDVETAKKLERDLLDSPCAKRETDVPTEFIEIKTHVSESITGSGDSYSLKIEDGDDDEDEEIELSIHECNEDTVNYIHYEYEDGDEKVSRPQSKLKDNYSMEICVDDGVTIRLRATTFSVLLDQDPQEMEVKYNYKETAMAVSSISNFDKLYTPLKDHKAQMYDIFDSTLTSLDTPLKIRNSISPDCERNNVTEISLEVEKVEYVEKTDLKKRKRLQSGSSEESINCNKKTKRDTQYLLNTTNIQNIDIESVLSKLHGP</sequence>
<evidence type="ECO:0000313" key="3">
    <source>
        <dbReference type="Proteomes" id="UP000053240"/>
    </source>
</evidence>
<feature type="compositionally biased region" description="Polar residues" evidence="1">
    <location>
        <begin position="904"/>
        <end position="914"/>
    </location>
</feature>
<feature type="compositionally biased region" description="Basic and acidic residues" evidence="1">
    <location>
        <begin position="667"/>
        <end position="717"/>
    </location>
</feature>
<dbReference type="STRING" id="76193.A0A194RPR0"/>
<evidence type="ECO:0008006" key="4">
    <source>
        <dbReference type="Google" id="ProtNLM"/>
    </source>
</evidence>
<gene>
    <name evidence="2" type="ORF">RR48_11119</name>
</gene>
<reference evidence="2 3" key="1">
    <citation type="journal article" date="2015" name="Nat. Commun.">
        <title>Outbred genome sequencing and CRISPR/Cas9 gene editing in butterflies.</title>
        <authorList>
            <person name="Li X."/>
            <person name="Fan D."/>
            <person name="Zhang W."/>
            <person name="Liu G."/>
            <person name="Zhang L."/>
            <person name="Zhao L."/>
            <person name="Fang X."/>
            <person name="Chen L."/>
            <person name="Dong Y."/>
            <person name="Chen Y."/>
            <person name="Ding Y."/>
            <person name="Zhao R."/>
            <person name="Feng M."/>
            <person name="Zhu Y."/>
            <person name="Feng Y."/>
            <person name="Jiang X."/>
            <person name="Zhu D."/>
            <person name="Xiang H."/>
            <person name="Feng X."/>
            <person name="Li S."/>
            <person name="Wang J."/>
            <person name="Zhang G."/>
            <person name="Kronforst M.R."/>
            <person name="Wang W."/>
        </authorList>
    </citation>
    <scope>NUCLEOTIDE SEQUENCE [LARGE SCALE GENOMIC DNA]</scope>
    <source>
        <strain evidence="2">Ya'a_city_454_Pm</strain>
        <tissue evidence="2">Whole body</tissue>
    </source>
</reference>
<feature type="region of interest" description="Disordered" evidence="1">
    <location>
        <begin position="118"/>
        <end position="182"/>
    </location>
</feature>
<keyword evidence="3" id="KW-1185">Reference proteome</keyword>
<feature type="compositionally biased region" description="Basic and acidic residues" evidence="1">
    <location>
        <begin position="979"/>
        <end position="995"/>
    </location>
</feature>
<dbReference type="KEGG" id="pmac:106718957"/>
<feature type="compositionally biased region" description="Basic and acidic residues" evidence="1">
    <location>
        <begin position="1122"/>
        <end position="1141"/>
    </location>
</feature>
<feature type="region of interest" description="Disordered" evidence="1">
    <location>
        <begin position="527"/>
        <end position="560"/>
    </location>
</feature>
<dbReference type="EMBL" id="KQ459896">
    <property type="protein sequence ID" value="KPJ19492.1"/>
    <property type="molecule type" value="Genomic_DNA"/>
</dbReference>
<feature type="compositionally biased region" description="Polar residues" evidence="1">
    <location>
        <begin position="137"/>
        <end position="147"/>
    </location>
</feature>
<feature type="region of interest" description="Disordered" evidence="1">
    <location>
        <begin position="896"/>
        <end position="937"/>
    </location>
</feature>
<feature type="compositionally biased region" description="Basic and acidic residues" evidence="1">
    <location>
        <begin position="1087"/>
        <end position="1114"/>
    </location>
</feature>
<dbReference type="OrthoDB" id="6287635at2759"/>
<feature type="compositionally biased region" description="Basic residues" evidence="1">
    <location>
        <begin position="996"/>
        <end position="1006"/>
    </location>
</feature>
<organism evidence="2 3">
    <name type="scientific">Papilio machaon</name>
    <name type="common">Old World swallowtail butterfly</name>
    <dbReference type="NCBI Taxonomy" id="76193"/>
    <lineage>
        <taxon>Eukaryota</taxon>
        <taxon>Metazoa</taxon>
        <taxon>Ecdysozoa</taxon>
        <taxon>Arthropoda</taxon>
        <taxon>Hexapoda</taxon>
        <taxon>Insecta</taxon>
        <taxon>Pterygota</taxon>
        <taxon>Neoptera</taxon>
        <taxon>Endopterygota</taxon>
        <taxon>Lepidoptera</taxon>
        <taxon>Glossata</taxon>
        <taxon>Ditrysia</taxon>
        <taxon>Papilionoidea</taxon>
        <taxon>Papilionidae</taxon>
        <taxon>Papilioninae</taxon>
        <taxon>Papilio</taxon>
    </lineage>
</organism>
<dbReference type="InParanoid" id="A0A194RPR0"/>
<evidence type="ECO:0000313" key="2">
    <source>
        <dbReference type="EMBL" id="KPJ19492.1"/>
    </source>
</evidence>
<feature type="region of interest" description="Disordered" evidence="1">
    <location>
        <begin position="851"/>
        <end position="879"/>
    </location>
</feature>
<feature type="compositionally biased region" description="Low complexity" evidence="1">
    <location>
        <begin position="527"/>
        <end position="541"/>
    </location>
</feature>
<accession>A0A194RPR0</accession>
<feature type="compositionally biased region" description="Basic and acidic residues" evidence="1">
    <location>
        <begin position="915"/>
        <end position="928"/>
    </location>
</feature>
<name>A0A194RPR0_PAPMA</name>
<dbReference type="Proteomes" id="UP000053240">
    <property type="component" value="Unassembled WGS sequence"/>
</dbReference>
<protein>
    <recommendedName>
        <fullName evidence="4">LisH domain-containing protein</fullName>
    </recommendedName>
</protein>
<feature type="compositionally biased region" description="Polar residues" evidence="1">
    <location>
        <begin position="857"/>
        <end position="876"/>
    </location>
</feature>
<evidence type="ECO:0000256" key="1">
    <source>
        <dbReference type="SAM" id="MobiDB-lite"/>
    </source>
</evidence>
<feature type="compositionally biased region" description="Polar residues" evidence="1">
    <location>
        <begin position="1055"/>
        <end position="1065"/>
    </location>
</feature>
<feature type="compositionally biased region" description="Basic residues" evidence="1">
    <location>
        <begin position="1066"/>
        <end position="1079"/>
    </location>
</feature>